<dbReference type="SUPFAM" id="SSF53659">
    <property type="entry name" value="Isocitrate/Isopropylmalate dehydrogenase-like"/>
    <property type="match status" value="1"/>
</dbReference>
<dbReference type="Proteomes" id="UP001236620">
    <property type="component" value="Unassembled WGS sequence"/>
</dbReference>
<dbReference type="NCBIfam" id="TIGR00182">
    <property type="entry name" value="plsX"/>
    <property type="match status" value="1"/>
</dbReference>
<evidence type="ECO:0000256" key="8">
    <source>
        <dbReference type="ARBA" id="ARBA00024069"/>
    </source>
</evidence>
<dbReference type="InterPro" id="IPR003664">
    <property type="entry name" value="FA_synthesis"/>
</dbReference>
<evidence type="ECO:0000256" key="9">
    <source>
        <dbReference type="ARBA" id="ARBA00046608"/>
    </source>
</evidence>
<evidence type="ECO:0000256" key="6">
    <source>
        <dbReference type="ARBA" id="ARBA00023209"/>
    </source>
</evidence>
<keyword evidence="6 10" id="KW-0594">Phospholipid biosynthesis</keyword>
<evidence type="ECO:0000256" key="4">
    <source>
        <dbReference type="ARBA" id="ARBA00022679"/>
    </source>
</evidence>
<evidence type="ECO:0000313" key="12">
    <source>
        <dbReference type="Proteomes" id="UP001236620"/>
    </source>
</evidence>
<keyword evidence="4 10" id="KW-0808">Transferase</keyword>
<dbReference type="HAMAP" id="MF_00019">
    <property type="entry name" value="PlsX"/>
    <property type="match status" value="1"/>
</dbReference>
<dbReference type="PANTHER" id="PTHR30100:SF1">
    <property type="entry name" value="PHOSPHATE ACYLTRANSFERASE"/>
    <property type="match status" value="1"/>
</dbReference>
<comment type="subunit">
    <text evidence="9 10">Homodimer. Probably interacts with PlsY.</text>
</comment>
<comment type="subcellular location">
    <subcellularLocation>
        <location evidence="10">Cytoplasm</location>
    </subcellularLocation>
    <text evidence="10">Associated with the membrane possibly through PlsY.</text>
</comment>
<evidence type="ECO:0000256" key="2">
    <source>
        <dbReference type="ARBA" id="ARBA00022490"/>
    </source>
</evidence>
<dbReference type="PIRSF" id="PIRSF002465">
    <property type="entry name" value="Phsphlp_syn_PlsX"/>
    <property type="match status" value="1"/>
</dbReference>
<sequence length="335" mass="36420">MYKIAFDVMGSDLGSKIAVQAASEFIKQHDDLFLVLVGDELEIKQALAEFPIDNNKYEILPTSQVIDMNGSILDVRRKKDASIVKTLELVRDKKVDGMLTGGNSAAFIGGSHFILGEIDQIKRPGFMPTIPNAKNNVTLLLDVGANSENEVEDLIGYAVMGNVYAKEILKKQNPTIGLLNIGTEKSKGNELQKQTYARLSELKELNFIGNVEARDILTGEVDIIVTDGYSGNIALKASEGAAKTLLTEIKKEITSSFVKKLAALILKPAFKNVGKKFDYKNHAGAILLGVNGICFKSHGSSDVRSFKATLKMTLDAVKNDVLNKIESGLKSNANN</sequence>
<evidence type="ECO:0000256" key="5">
    <source>
        <dbReference type="ARBA" id="ARBA00023098"/>
    </source>
</evidence>
<dbReference type="EMBL" id="JAUSWP010000001">
    <property type="protein sequence ID" value="MDQ0567466.1"/>
    <property type="molecule type" value="Genomic_DNA"/>
</dbReference>
<keyword evidence="12" id="KW-1185">Reference proteome</keyword>
<name>A0ABU0NEL7_9MOLU</name>
<accession>A0ABU0NEL7</accession>
<comment type="catalytic activity">
    <reaction evidence="1 10">
        <text>a fatty acyl-[ACP] + phosphate = an acyl phosphate + holo-[ACP]</text>
        <dbReference type="Rhea" id="RHEA:42292"/>
        <dbReference type="Rhea" id="RHEA-COMP:9685"/>
        <dbReference type="Rhea" id="RHEA-COMP:14125"/>
        <dbReference type="ChEBI" id="CHEBI:43474"/>
        <dbReference type="ChEBI" id="CHEBI:59918"/>
        <dbReference type="ChEBI" id="CHEBI:64479"/>
        <dbReference type="ChEBI" id="CHEBI:138651"/>
        <dbReference type="EC" id="2.3.1.274"/>
    </reaction>
</comment>
<evidence type="ECO:0000256" key="1">
    <source>
        <dbReference type="ARBA" id="ARBA00001232"/>
    </source>
</evidence>
<keyword evidence="2 10" id="KW-0963">Cytoplasm</keyword>
<evidence type="ECO:0000313" key="11">
    <source>
        <dbReference type="EMBL" id="MDQ0567466.1"/>
    </source>
</evidence>
<dbReference type="InterPro" id="IPR012281">
    <property type="entry name" value="Phospholipid_synth_PlsX-like"/>
</dbReference>
<evidence type="ECO:0000256" key="10">
    <source>
        <dbReference type="HAMAP-Rule" id="MF_00019"/>
    </source>
</evidence>
<dbReference type="Gene3D" id="3.40.718.10">
    <property type="entry name" value="Isopropylmalate Dehydrogenase"/>
    <property type="match status" value="1"/>
</dbReference>
<dbReference type="EC" id="2.3.1.274" evidence="8 10"/>
<comment type="function">
    <text evidence="10">Catalyzes the reversible formation of acyl-phosphate (acyl-PO(4)) from acyl-[acyl-carrier-protein] (acyl-ACP). This enzyme utilizes acyl-ACP as fatty acyl donor, but not acyl-CoA.</text>
</comment>
<keyword evidence="5 10" id="KW-0443">Lipid metabolism</keyword>
<dbReference type="GO" id="GO:0043811">
    <property type="term" value="F:phosphate:acyl-[acyl carrier protein] acyltransferase activity"/>
    <property type="evidence" value="ECO:0007669"/>
    <property type="project" value="UniProtKB-EC"/>
</dbReference>
<dbReference type="PANTHER" id="PTHR30100">
    <property type="entry name" value="FATTY ACID/PHOSPHOLIPID SYNTHESIS PROTEIN PLSX"/>
    <property type="match status" value="1"/>
</dbReference>
<comment type="caution">
    <text evidence="11">The sequence shown here is derived from an EMBL/GenBank/DDBJ whole genome shotgun (WGS) entry which is preliminary data.</text>
</comment>
<gene>
    <name evidence="10" type="primary">plsX</name>
    <name evidence="11" type="ORF">J2Z63_000087</name>
</gene>
<protein>
    <recommendedName>
        <fullName evidence="8 10">Phosphate acyltransferase</fullName>
        <ecNumber evidence="8 10">2.3.1.274</ecNumber>
    </recommendedName>
    <alternativeName>
        <fullName evidence="10">Acyl-ACP phosphotransacylase</fullName>
    </alternativeName>
    <alternativeName>
        <fullName evidence="10">Acyl-[acyl-carrier-protein]--phosphate acyltransferase</fullName>
    </alternativeName>
    <alternativeName>
        <fullName evidence="10">Phosphate-acyl-ACP acyltransferase</fullName>
    </alternativeName>
</protein>
<comment type="pathway">
    <text evidence="10">Lipid metabolism; phospholipid metabolism.</text>
</comment>
<reference evidence="11" key="1">
    <citation type="submission" date="2023-07" db="EMBL/GenBank/DDBJ databases">
        <title>Genomic Encyclopedia of Type Strains, Phase IV (KMG-IV): sequencing the most valuable type-strain genomes for metagenomic binning, comparative biology and taxonomic classification.</title>
        <authorList>
            <person name="Goeker M."/>
        </authorList>
    </citation>
    <scope>NUCLEOTIDE SEQUENCE [LARGE SCALE GENOMIC DNA]</scope>
    <source>
        <strain evidence="11">DSM 22019</strain>
    </source>
</reference>
<dbReference type="RefSeq" id="WP_307443925.1">
    <property type="nucleotide sequence ID" value="NZ_JAUSWP010000001.1"/>
</dbReference>
<organism evidence="11 12">
    <name type="scientific">Mycoplasma yeatsii</name>
    <dbReference type="NCBI Taxonomy" id="51365"/>
    <lineage>
        <taxon>Bacteria</taxon>
        <taxon>Bacillati</taxon>
        <taxon>Mycoplasmatota</taxon>
        <taxon>Mollicutes</taxon>
        <taxon>Mycoplasmataceae</taxon>
        <taxon>Mycoplasma</taxon>
    </lineage>
</organism>
<proteinExistence type="inferred from homology"/>
<evidence type="ECO:0000256" key="7">
    <source>
        <dbReference type="ARBA" id="ARBA00023264"/>
    </source>
</evidence>
<keyword evidence="3 10" id="KW-0444">Lipid biosynthesis</keyword>
<dbReference type="Pfam" id="PF02504">
    <property type="entry name" value="FA_synthesis"/>
    <property type="match status" value="1"/>
</dbReference>
<keyword evidence="11" id="KW-0012">Acyltransferase</keyword>
<keyword evidence="7 10" id="KW-1208">Phospholipid metabolism</keyword>
<evidence type="ECO:0000256" key="3">
    <source>
        <dbReference type="ARBA" id="ARBA00022516"/>
    </source>
</evidence>
<comment type="similarity">
    <text evidence="10">Belongs to the PlsX family.</text>
</comment>